<evidence type="ECO:0000313" key="1">
    <source>
        <dbReference type="Proteomes" id="UP000887577"/>
    </source>
</evidence>
<protein>
    <submittedName>
        <fullName evidence="2">Uncharacterized protein</fullName>
    </submittedName>
</protein>
<proteinExistence type="predicted"/>
<dbReference type="CDD" id="cd18186">
    <property type="entry name" value="BTB_POZ_ZBTB_KLHL-like"/>
    <property type="match status" value="1"/>
</dbReference>
<keyword evidence="1" id="KW-1185">Reference proteome</keyword>
<reference evidence="2" key="1">
    <citation type="submission" date="2022-11" db="UniProtKB">
        <authorList>
            <consortium name="WormBaseParasite"/>
        </authorList>
    </citation>
    <scope>IDENTIFICATION</scope>
</reference>
<accession>A0A914YDM5</accession>
<dbReference type="InterPro" id="IPR011333">
    <property type="entry name" value="SKP1/BTB/POZ_sf"/>
</dbReference>
<evidence type="ECO:0000313" key="2">
    <source>
        <dbReference type="WBParaSite" id="PSU_v2.g15541.t1"/>
    </source>
</evidence>
<dbReference type="Gene3D" id="3.30.710.10">
    <property type="entry name" value="Potassium Channel Kv1.1, Chain A"/>
    <property type="match status" value="1"/>
</dbReference>
<dbReference type="Proteomes" id="UP000887577">
    <property type="component" value="Unplaced"/>
</dbReference>
<sequence>MFEANFTEAKENKATIQGYSVGTVKHAIDYCYGKDIGAVLGDQENAIELLLFSNQYNFETLKPKMEKYFISKLCVKNVELFVIISDKANALELRQSCVNFVQSLFNTNPKWPNGELPEFDPKFMRDVVSQALTKKL</sequence>
<dbReference type="WBParaSite" id="PSU_v2.g15541.t1">
    <property type="protein sequence ID" value="PSU_v2.g15541.t1"/>
    <property type="gene ID" value="PSU_v2.g15541"/>
</dbReference>
<name>A0A914YDM5_9BILA</name>
<organism evidence="1 2">
    <name type="scientific">Panagrolaimus superbus</name>
    <dbReference type="NCBI Taxonomy" id="310955"/>
    <lineage>
        <taxon>Eukaryota</taxon>
        <taxon>Metazoa</taxon>
        <taxon>Ecdysozoa</taxon>
        <taxon>Nematoda</taxon>
        <taxon>Chromadorea</taxon>
        <taxon>Rhabditida</taxon>
        <taxon>Tylenchina</taxon>
        <taxon>Panagrolaimomorpha</taxon>
        <taxon>Panagrolaimoidea</taxon>
        <taxon>Panagrolaimidae</taxon>
        <taxon>Panagrolaimus</taxon>
    </lineage>
</organism>
<dbReference type="SUPFAM" id="SSF54695">
    <property type="entry name" value="POZ domain"/>
    <property type="match status" value="1"/>
</dbReference>
<dbReference type="AlphaFoldDB" id="A0A914YDM5"/>